<evidence type="ECO:0000256" key="2">
    <source>
        <dbReference type="ARBA" id="ARBA00005318"/>
    </source>
</evidence>
<keyword evidence="4" id="KW-1003">Cell membrane</keyword>
<dbReference type="GO" id="GO:0005886">
    <property type="term" value="C:plasma membrane"/>
    <property type="evidence" value="ECO:0007669"/>
    <property type="project" value="UniProtKB-SubCell"/>
</dbReference>
<keyword evidence="14" id="KW-1185">Reference proteome</keyword>
<evidence type="ECO:0000256" key="10">
    <source>
        <dbReference type="SAM" id="MobiDB-lite"/>
    </source>
</evidence>
<protein>
    <submittedName>
        <fullName evidence="13">General secretion pathway protein L</fullName>
    </submittedName>
</protein>
<evidence type="ECO:0000256" key="4">
    <source>
        <dbReference type="ARBA" id="ARBA00022475"/>
    </source>
</evidence>
<dbReference type="CDD" id="cd24017">
    <property type="entry name" value="ASKHA_T2SSL_N"/>
    <property type="match status" value="1"/>
</dbReference>
<feature type="domain" description="GspL periplasmic" evidence="12">
    <location>
        <begin position="310"/>
        <end position="459"/>
    </location>
</feature>
<dbReference type="Pfam" id="PF05134">
    <property type="entry name" value="T2SSL"/>
    <property type="match status" value="1"/>
</dbReference>
<reference evidence="13 14" key="1">
    <citation type="submission" date="2019-03" db="EMBL/GenBank/DDBJ databases">
        <title>Genomic Encyclopedia of Type Strains, Phase IV (KMG-IV): sequencing the most valuable type-strain genomes for metagenomic binning, comparative biology and taxonomic classification.</title>
        <authorList>
            <person name="Goeker M."/>
        </authorList>
    </citation>
    <scope>NUCLEOTIDE SEQUENCE [LARGE SCALE GENOMIC DNA]</scope>
    <source>
        <strain evidence="13 14">DSM 21667</strain>
    </source>
</reference>
<dbReference type="InterPro" id="IPR043129">
    <property type="entry name" value="ATPase_NBD"/>
</dbReference>
<evidence type="ECO:0000256" key="1">
    <source>
        <dbReference type="ARBA" id="ARBA00004377"/>
    </source>
</evidence>
<evidence type="ECO:0000256" key="8">
    <source>
        <dbReference type="ARBA" id="ARBA00022989"/>
    </source>
</evidence>
<name>A0A4R6YPN8_9GAMM</name>
<gene>
    <name evidence="13" type="ORF">DFR29_115132</name>
</gene>
<keyword evidence="9" id="KW-0472">Membrane</keyword>
<dbReference type="GO" id="GO:0015627">
    <property type="term" value="C:type II protein secretion system complex"/>
    <property type="evidence" value="ECO:0007669"/>
    <property type="project" value="InterPro"/>
</dbReference>
<evidence type="ECO:0000256" key="6">
    <source>
        <dbReference type="ARBA" id="ARBA00022692"/>
    </source>
</evidence>
<keyword evidence="7" id="KW-0653">Protein transport</keyword>
<dbReference type="AlphaFoldDB" id="A0A4R6YPN8"/>
<dbReference type="NCBIfam" id="TIGR01709">
    <property type="entry name" value="typeII_sec_gspL"/>
    <property type="match status" value="1"/>
</dbReference>
<accession>A0A4R6YPN8</accession>
<evidence type="ECO:0000313" key="13">
    <source>
        <dbReference type="EMBL" id="TDR39742.1"/>
    </source>
</evidence>
<dbReference type="Pfam" id="PF12693">
    <property type="entry name" value="GspL_C"/>
    <property type="match status" value="1"/>
</dbReference>
<dbReference type="GO" id="GO:0009276">
    <property type="term" value="C:Gram-negative-bacterium-type cell wall"/>
    <property type="evidence" value="ECO:0007669"/>
    <property type="project" value="InterPro"/>
</dbReference>
<evidence type="ECO:0000256" key="5">
    <source>
        <dbReference type="ARBA" id="ARBA00022519"/>
    </source>
</evidence>
<evidence type="ECO:0000256" key="3">
    <source>
        <dbReference type="ARBA" id="ARBA00022448"/>
    </source>
</evidence>
<comment type="similarity">
    <text evidence="2">Belongs to the GSP L family.</text>
</comment>
<keyword evidence="6" id="KW-0812">Transmembrane</keyword>
<feature type="domain" description="GspL cytoplasmic actin-ATPase-like" evidence="11">
    <location>
        <begin position="107"/>
        <end position="301"/>
    </location>
</feature>
<comment type="subcellular location">
    <subcellularLocation>
        <location evidence="1">Cell inner membrane</location>
        <topology evidence="1">Single-pass membrane protein</topology>
    </subcellularLocation>
</comment>
<evidence type="ECO:0000256" key="9">
    <source>
        <dbReference type="ARBA" id="ARBA00023136"/>
    </source>
</evidence>
<evidence type="ECO:0000256" key="7">
    <source>
        <dbReference type="ARBA" id="ARBA00022927"/>
    </source>
</evidence>
<dbReference type="SUPFAM" id="SSF53067">
    <property type="entry name" value="Actin-like ATPase domain"/>
    <property type="match status" value="1"/>
</dbReference>
<comment type="caution">
    <text evidence="13">The sequence shown here is derived from an EMBL/GenBank/DDBJ whole genome shotgun (WGS) entry which is preliminary data.</text>
</comment>
<organism evidence="13 14">
    <name type="scientific">Tahibacter aquaticus</name>
    <dbReference type="NCBI Taxonomy" id="520092"/>
    <lineage>
        <taxon>Bacteria</taxon>
        <taxon>Pseudomonadati</taxon>
        <taxon>Pseudomonadota</taxon>
        <taxon>Gammaproteobacteria</taxon>
        <taxon>Lysobacterales</taxon>
        <taxon>Rhodanobacteraceae</taxon>
        <taxon>Tahibacter</taxon>
    </lineage>
</organism>
<dbReference type="GO" id="GO:0015628">
    <property type="term" value="P:protein secretion by the type II secretion system"/>
    <property type="evidence" value="ECO:0007669"/>
    <property type="project" value="InterPro"/>
</dbReference>
<dbReference type="InterPro" id="IPR024230">
    <property type="entry name" value="GspL_cyto_dom"/>
</dbReference>
<evidence type="ECO:0000259" key="12">
    <source>
        <dbReference type="Pfam" id="PF12693"/>
    </source>
</evidence>
<keyword evidence="8" id="KW-1133">Transmembrane helix</keyword>
<feature type="region of interest" description="Disordered" evidence="10">
    <location>
        <begin position="1"/>
        <end position="48"/>
    </location>
</feature>
<dbReference type="OrthoDB" id="7011844at2"/>
<dbReference type="Gene3D" id="3.30.420.380">
    <property type="match status" value="1"/>
</dbReference>
<dbReference type="InterPro" id="IPR007812">
    <property type="entry name" value="T2SS_protein-GspL"/>
</dbReference>
<evidence type="ECO:0000259" key="11">
    <source>
        <dbReference type="Pfam" id="PF05134"/>
    </source>
</evidence>
<proteinExistence type="inferred from homology"/>
<evidence type="ECO:0000313" key="14">
    <source>
        <dbReference type="Proteomes" id="UP000295293"/>
    </source>
</evidence>
<keyword evidence="3" id="KW-0813">Transport</keyword>
<dbReference type="InterPro" id="IPR025691">
    <property type="entry name" value="GspL_pp_dom"/>
</dbReference>
<dbReference type="Gene3D" id="3.30.1360.100">
    <property type="entry name" value="General secretion pathway protein M, EpsM"/>
    <property type="match status" value="1"/>
</dbReference>
<sequence length="465" mass="49240">MPSHVASGGSPPSKARLRRHGGCSQPGTDATQRIRDRALRQSATPVTPGRRLARGCGVGYCYNPPVLSCSGRMSQRLLIRLQSNGRHAWLVPGSAAASAVQGLPPPETVARAQSIVVLVPGAEVLLLEAPAVSKNRAQLVKAVPYALEDQLAQPVEELHFALADTPGGAMVGVAAVAHVKLKAWLAELAAAGIRPDVVLPESLALATGQLIIEPGSAQLRLGPWRAATLEPDLLAEWLEFADDGSLPEIDVFDTRLQPRQQLPPNAVRAYYERQGDALNLLARGIPAVLPLNLLQGEYAPRHRSAPAARWWRYAGMAAVAALLLAFAQLVLERQVLAGESERLDDAMRAVLVQSFPEMEKVAGDPPALMRSALSRLGGGESSGGLLRTLSQIAPILGSTTRLTTRGIEFRNGVLELAVTAPDVPTLDSLRERLTTVPGLSVELTAANPGANGVDGRMRVTSGAKP</sequence>
<dbReference type="Proteomes" id="UP000295293">
    <property type="component" value="Unassembled WGS sequence"/>
</dbReference>
<dbReference type="EMBL" id="SNZH01000015">
    <property type="protein sequence ID" value="TDR39742.1"/>
    <property type="molecule type" value="Genomic_DNA"/>
</dbReference>
<keyword evidence="5" id="KW-0997">Cell inner membrane</keyword>